<dbReference type="PATRIC" id="fig|1348973.3.peg.4357"/>
<accession>A0A072NGE8</accession>
<protein>
    <submittedName>
        <fullName evidence="1">Uncharacterized protein</fullName>
    </submittedName>
</protein>
<gene>
    <name evidence="1" type="ORF">M670_04485</name>
</gene>
<sequence length="106" mass="12270">MEESVNEKRVTYINSETGKKLTTAVQTDGAGTQLDNYTNVRNKLLTLIMMEVKNDVTNRKEFEAATEKIYQEFKAKFETLNEPDLLTLLEHAIEDIKKIEFQTHDD</sequence>
<proteinExistence type="predicted"/>
<dbReference type="EMBL" id="JJRY01000029">
    <property type="protein sequence ID" value="KEF36327.1"/>
    <property type="molecule type" value="Genomic_DNA"/>
</dbReference>
<dbReference type="Proteomes" id="UP000027936">
    <property type="component" value="Unassembled WGS sequence"/>
</dbReference>
<name>A0A072NGE8_SCHAZ</name>
<evidence type="ECO:0000313" key="2">
    <source>
        <dbReference type="Proteomes" id="UP000027936"/>
    </source>
</evidence>
<organism evidence="1 2">
    <name type="scientific">Schinkia azotoformans MEV2011</name>
    <dbReference type="NCBI Taxonomy" id="1348973"/>
    <lineage>
        <taxon>Bacteria</taxon>
        <taxon>Bacillati</taxon>
        <taxon>Bacillota</taxon>
        <taxon>Bacilli</taxon>
        <taxon>Bacillales</taxon>
        <taxon>Bacillaceae</taxon>
        <taxon>Calidifontibacillus/Schinkia group</taxon>
        <taxon>Schinkia</taxon>
    </lineage>
</organism>
<dbReference type="AlphaFoldDB" id="A0A072NGE8"/>
<dbReference type="RefSeq" id="WP_035198448.1">
    <property type="nucleotide sequence ID" value="NZ_JJRY01000029.1"/>
</dbReference>
<evidence type="ECO:0000313" key="1">
    <source>
        <dbReference type="EMBL" id="KEF36327.1"/>
    </source>
</evidence>
<reference evidence="1 2" key="1">
    <citation type="submission" date="2014-04" db="EMBL/GenBank/DDBJ databases">
        <title>Draft genome sequence of Bacillus azotoformans MEV2011, a (co-) denitrifying strain unable to grow in the presence of oxygen.</title>
        <authorList>
            <person name="Nielsen M."/>
            <person name="Schreiber L."/>
            <person name="Finster K."/>
            <person name="Schramm A."/>
        </authorList>
    </citation>
    <scope>NUCLEOTIDE SEQUENCE [LARGE SCALE GENOMIC DNA]</scope>
    <source>
        <strain evidence="1 2">MEV2011</strain>
    </source>
</reference>
<dbReference type="GeneID" id="89468752"/>
<comment type="caution">
    <text evidence="1">The sequence shown here is derived from an EMBL/GenBank/DDBJ whole genome shotgun (WGS) entry which is preliminary data.</text>
</comment>